<evidence type="ECO:0000313" key="1">
    <source>
        <dbReference type="EMBL" id="CAG8783114.1"/>
    </source>
</evidence>
<accession>A0A9N9P1B3</accession>
<protein>
    <submittedName>
        <fullName evidence="1">3750_t:CDS:1</fullName>
    </submittedName>
</protein>
<sequence>AMRKNSRWSGMSVNGLNMGGLGMSMGLRGRASVSEVGYKDQERPLMTGFANLKAKLSSMSDETEIDAIELLEPFLEVIRSGDTNGPITVSALGSVERFLTYGIINRNSPNLPQAMSMLSSAATHCKFEASDSVSDEFVLLKILQVLRLALTSEVGHVLSDETLCEMMETGLSMCCQMRLS</sequence>
<evidence type="ECO:0000313" key="2">
    <source>
        <dbReference type="Proteomes" id="UP000789342"/>
    </source>
</evidence>
<dbReference type="OrthoDB" id="10258608at2759"/>
<dbReference type="Proteomes" id="UP000789342">
    <property type="component" value="Unassembled WGS sequence"/>
</dbReference>
<feature type="non-terminal residue" evidence="1">
    <location>
        <position position="1"/>
    </location>
</feature>
<comment type="caution">
    <text evidence="1">The sequence shown here is derived from an EMBL/GenBank/DDBJ whole genome shotgun (WGS) entry which is preliminary data.</text>
</comment>
<feature type="non-terminal residue" evidence="1">
    <location>
        <position position="180"/>
    </location>
</feature>
<keyword evidence="2" id="KW-1185">Reference proteome</keyword>
<reference evidence="1" key="1">
    <citation type="submission" date="2021-06" db="EMBL/GenBank/DDBJ databases">
        <authorList>
            <person name="Kallberg Y."/>
            <person name="Tangrot J."/>
            <person name="Rosling A."/>
        </authorList>
    </citation>
    <scope>NUCLEOTIDE SEQUENCE</scope>
    <source>
        <strain evidence="1">CL551</strain>
    </source>
</reference>
<name>A0A9N9P1B3_9GLOM</name>
<gene>
    <name evidence="1" type="ORF">AMORRO_LOCUS17494</name>
</gene>
<organism evidence="1 2">
    <name type="scientific">Acaulospora morrowiae</name>
    <dbReference type="NCBI Taxonomy" id="94023"/>
    <lineage>
        <taxon>Eukaryota</taxon>
        <taxon>Fungi</taxon>
        <taxon>Fungi incertae sedis</taxon>
        <taxon>Mucoromycota</taxon>
        <taxon>Glomeromycotina</taxon>
        <taxon>Glomeromycetes</taxon>
        <taxon>Diversisporales</taxon>
        <taxon>Acaulosporaceae</taxon>
        <taxon>Acaulospora</taxon>
    </lineage>
</organism>
<dbReference type="AlphaFoldDB" id="A0A9N9P1B3"/>
<proteinExistence type="predicted"/>
<dbReference type="EMBL" id="CAJVPV010054363">
    <property type="protein sequence ID" value="CAG8783114.1"/>
    <property type="molecule type" value="Genomic_DNA"/>
</dbReference>